<feature type="domain" description="RING-type" evidence="5">
    <location>
        <begin position="23"/>
        <end position="62"/>
    </location>
</feature>
<evidence type="ECO:0000313" key="8">
    <source>
        <dbReference type="Proteomes" id="UP000265100"/>
    </source>
</evidence>
<dbReference type="SUPFAM" id="SSF57850">
    <property type="entry name" value="RING/U-box"/>
    <property type="match status" value="1"/>
</dbReference>
<dbReference type="SMART" id="SM00184">
    <property type="entry name" value="RING"/>
    <property type="match status" value="1"/>
</dbReference>
<dbReference type="STRING" id="8154.ENSACLP00000012269"/>
<dbReference type="Gene3D" id="3.30.160.60">
    <property type="entry name" value="Classic Zinc Finger"/>
    <property type="match status" value="1"/>
</dbReference>
<keyword evidence="2 4" id="KW-0863">Zinc-finger</keyword>
<evidence type="ECO:0000256" key="4">
    <source>
        <dbReference type="PROSITE-ProRule" id="PRU00024"/>
    </source>
</evidence>
<evidence type="ECO:0008006" key="9">
    <source>
        <dbReference type="Google" id="ProtNLM"/>
    </source>
</evidence>
<evidence type="ECO:0000313" key="7">
    <source>
        <dbReference type="Ensembl" id="ENSACLP00000012269.2"/>
    </source>
</evidence>
<protein>
    <recommendedName>
        <fullName evidence="9">RING-type domain-containing protein</fullName>
    </recommendedName>
</protein>
<dbReference type="InterPro" id="IPR017907">
    <property type="entry name" value="Znf_RING_CS"/>
</dbReference>
<dbReference type="PROSITE" id="PS50119">
    <property type="entry name" value="ZF_BBOX"/>
    <property type="match status" value="1"/>
</dbReference>
<keyword evidence="1" id="KW-0479">Metal-binding</keyword>
<dbReference type="GO" id="GO:0004842">
    <property type="term" value="F:ubiquitin-protein transferase activity"/>
    <property type="evidence" value="ECO:0007669"/>
    <property type="project" value="InterPro"/>
</dbReference>
<dbReference type="SUPFAM" id="SSF57845">
    <property type="entry name" value="B-box zinc-binding domain"/>
    <property type="match status" value="1"/>
</dbReference>
<dbReference type="SMART" id="SM00504">
    <property type="entry name" value="Ubox"/>
    <property type="match status" value="1"/>
</dbReference>
<dbReference type="InterPro" id="IPR000315">
    <property type="entry name" value="Znf_B-box"/>
</dbReference>
<dbReference type="PROSITE" id="PS50089">
    <property type="entry name" value="ZF_RING_2"/>
    <property type="match status" value="1"/>
</dbReference>
<reference evidence="8" key="2">
    <citation type="submission" date="2023-03" db="EMBL/GenBank/DDBJ databases">
        <authorList>
            <consortium name="Wellcome Sanger Institute Data Sharing"/>
        </authorList>
    </citation>
    <scope>NUCLEOTIDE SEQUENCE [LARGE SCALE GENOMIC DNA]</scope>
</reference>
<evidence type="ECO:0000256" key="2">
    <source>
        <dbReference type="ARBA" id="ARBA00022771"/>
    </source>
</evidence>
<keyword evidence="8" id="KW-1185">Reference proteome</keyword>
<organism evidence="7 8">
    <name type="scientific">Astatotilapia calliptera</name>
    <name type="common">Eastern happy</name>
    <name type="synonym">Chromis callipterus</name>
    <dbReference type="NCBI Taxonomy" id="8154"/>
    <lineage>
        <taxon>Eukaryota</taxon>
        <taxon>Metazoa</taxon>
        <taxon>Chordata</taxon>
        <taxon>Craniata</taxon>
        <taxon>Vertebrata</taxon>
        <taxon>Euteleostomi</taxon>
        <taxon>Actinopterygii</taxon>
        <taxon>Neopterygii</taxon>
        <taxon>Teleostei</taxon>
        <taxon>Neoteleostei</taxon>
        <taxon>Acanthomorphata</taxon>
        <taxon>Ovalentaria</taxon>
        <taxon>Cichlomorphae</taxon>
        <taxon>Cichliformes</taxon>
        <taxon>Cichlidae</taxon>
        <taxon>African cichlids</taxon>
        <taxon>Pseudocrenilabrinae</taxon>
        <taxon>Haplochromini</taxon>
        <taxon>Astatotilapia</taxon>
    </lineage>
</organism>
<dbReference type="OMA" id="CRDEKRH"/>
<evidence type="ECO:0000256" key="3">
    <source>
        <dbReference type="ARBA" id="ARBA00022833"/>
    </source>
</evidence>
<dbReference type="InterPro" id="IPR027370">
    <property type="entry name" value="Znf-RING_euk"/>
</dbReference>
<dbReference type="Ensembl" id="ENSACLT00000012569.2">
    <property type="protein sequence ID" value="ENSACLP00000012269.2"/>
    <property type="gene ID" value="ENSACLG00000008373.2"/>
</dbReference>
<proteinExistence type="predicted"/>
<reference evidence="7 8" key="1">
    <citation type="submission" date="2018-05" db="EMBL/GenBank/DDBJ databases">
        <authorList>
            <person name="Datahose"/>
        </authorList>
    </citation>
    <scope>NUCLEOTIDE SEQUENCE</scope>
</reference>
<dbReference type="GeneTree" id="ENSGT00970000193390"/>
<dbReference type="Proteomes" id="UP000265100">
    <property type="component" value="Chromosome 19"/>
</dbReference>
<dbReference type="Pfam" id="PF13445">
    <property type="entry name" value="zf-RING_UBOX"/>
    <property type="match status" value="1"/>
</dbReference>
<dbReference type="SMART" id="SM00336">
    <property type="entry name" value="BBOX"/>
    <property type="match status" value="1"/>
</dbReference>
<feature type="domain" description="B box-type" evidence="6">
    <location>
        <begin position="88"/>
        <end position="129"/>
    </location>
</feature>
<accession>A0A3P8P5K2</accession>
<keyword evidence="3" id="KW-0862">Zinc</keyword>
<reference evidence="7" key="3">
    <citation type="submission" date="2025-08" db="UniProtKB">
        <authorList>
            <consortium name="Ensembl"/>
        </authorList>
    </citation>
    <scope>IDENTIFICATION</scope>
</reference>
<reference evidence="7" key="4">
    <citation type="submission" date="2025-09" db="UniProtKB">
        <authorList>
            <consortium name="Ensembl"/>
        </authorList>
    </citation>
    <scope>IDENTIFICATION</scope>
</reference>
<evidence type="ECO:0000259" key="5">
    <source>
        <dbReference type="PROSITE" id="PS50089"/>
    </source>
</evidence>
<dbReference type="PROSITE" id="PS00518">
    <property type="entry name" value="ZF_RING_1"/>
    <property type="match status" value="1"/>
</dbReference>
<dbReference type="InterPro" id="IPR003613">
    <property type="entry name" value="Ubox_domain"/>
</dbReference>
<sequence length="300" mass="35175">MDLQRSLGPDTKMKSQPEANLKCPICLEIFQDPVILWCSHSFCRACLQRWWTETSATCPICRTTFLQGDPPQNLALKNLCEAYLLERTRRFHCKLHKENLTLFCVDDLEPVCVVCLHSETHKNHRFKPINEVAQDYKEGLRKLLKPLQEKSELLNTVKEDFDQTAENIEVQARDTERQIKDVFSILHEFLQKEERARIGSLRDEKQRKSRMLKRKTNVLRREIATLSETIRETDEALEAENISFLRNYRTEKEYQLSEKQQELEDGVSRLRAGEGQQFSVFTLNSWSSIWSTLVCALKTH</sequence>
<dbReference type="Gene3D" id="3.30.40.10">
    <property type="entry name" value="Zinc/RING finger domain, C3HC4 (zinc finger)"/>
    <property type="match status" value="1"/>
</dbReference>
<evidence type="ECO:0000256" key="1">
    <source>
        <dbReference type="ARBA" id="ARBA00022723"/>
    </source>
</evidence>
<evidence type="ECO:0000259" key="6">
    <source>
        <dbReference type="PROSITE" id="PS50119"/>
    </source>
</evidence>
<dbReference type="InterPro" id="IPR001841">
    <property type="entry name" value="Znf_RING"/>
</dbReference>
<dbReference type="AlphaFoldDB" id="A0A3P8P5K2"/>
<dbReference type="Pfam" id="PF00643">
    <property type="entry name" value="zf-B_box"/>
    <property type="match status" value="1"/>
</dbReference>
<dbReference type="GO" id="GO:0008270">
    <property type="term" value="F:zinc ion binding"/>
    <property type="evidence" value="ECO:0007669"/>
    <property type="project" value="UniProtKB-KW"/>
</dbReference>
<name>A0A3P8P5K2_ASTCA</name>
<dbReference type="InterPro" id="IPR050143">
    <property type="entry name" value="TRIM/RBCC"/>
</dbReference>
<dbReference type="InterPro" id="IPR013083">
    <property type="entry name" value="Znf_RING/FYVE/PHD"/>
</dbReference>
<dbReference type="GO" id="GO:0016567">
    <property type="term" value="P:protein ubiquitination"/>
    <property type="evidence" value="ECO:0007669"/>
    <property type="project" value="InterPro"/>
</dbReference>
<dbReference type="PANTHER" id="PTHR24103">
    <property type="entry name" value="E3 UBIQUITIN-PROTEIN LIGASE TRIM"/>
    <property type="match status" value="1"/>
</dbReference>